<keyword evidence="4" id="KW-0393">Immunoglobulin domain</keyword>
<sequence length="150" mass="15702">QCPSAMYIADVKNLESPPDNNGVKAVMAVGGALTIQCKCRCQGMRVVLYKGGGPTPLRYMDNAGDVVEFPISNVTLNDVGSYTCRSGSTSAPSIWSDPSDPIELVMRGEGPSSASSLPTPHPSPAITGSMPQGEAQRQVLSWGSAEEMPS</sequence>
<protein>
    <recommendedName>
        <fullName evidence="8">Ig-like domain-containing protein</fullName>
    </recommendedName>
</protein>
<keyword evidence="2" id="KW-1015">Disulfide bond</keyword>
<dbReference type="Proteomes" id="UP000694403">
    <property type="component" value="Unplaced"/>
</dbReference>
<keyword evidence="7" id="KW-1185">Reference proteome</keyword>
<dbReference type="FunFam" id="2.60.40.10:FF:000033">
    <property type="entry name" value="Killer cell immunoglobulin-like receptor"/>
    <property type="match status" value="1"/>
</dbReference>
<evidence type="ECO:0000313" key="6">
    <source>
        <dbReference type="Ensembl" id="ENSCSRP00000012451.1"/>
    </source>
</evidence>
<dbReference type="AlphaFoldDB" id="A0A8C3SE13"/>
<dbReference type="SUPFAM" id="SSF48726">
    <property type="entry name" value="Immunoglobulin"/>
    <property type="match status" value="1"/>
</dbReference>
<evidence type="ECO:0000256" key="4">
    <source>
        <dbReference type="ARBA" id="ARBA00023319"/>
    </source>
</evidence>
<name>A0A8C3SE13_CHESE</name>
<evidence type="ECO:0000256" key="3">
    <source>
        <dbReference type="ARBA" id="ARBA00023180"/>
    </source>
</evidence>
<feature type="region of interest" description="Disordered" evidence="5">
    <location>
        <begin position="106"/>
        <end position="150"/>
    </location>
</feature>
<dbReference type="InterPro" id="IPR013783">
    <property type="entry name" value="Ig-like_fold"/>
</dbReference>
<organism evidence="6 7">
    <name type="scientific">Chelydra serpentina</name>
    <name type="common">Snapping turtle</name>
    <name type="synonym">Testudo serpentina</name>
    <dbReference type="NCBI Taxonomy" id="8475"/>
    <lineage>
        <taxon>Eukaryota</taxon>
        <taxon>Metazoa</taxon>
        <taxon>Chordata</taxon>
        <taxon>Craniata</taxon>
        <taxon>Vertebrata</taxon>
        <taxon>Euteleostomi</taxon>
        <taxon>Archelosauria</taxon>
        <taxon>Testudinata</taxon>
        <taxon>Testudines</taxon>
        <taxon>Cryptodira</taxon>
        <taxon>Durocryptodira</taxon>
        <taxon>Americhelydia</taxon>
        <taxon>Chelydroidea</taxon>
        <taxon>Chelydridae</taxon>
        <taxon>Chelydra</taxon>
    </lineage>
</organism>
<keyword evidence="3" id="KW-0325">Glycoprotein</keyword>
<reference evidence="6" key="1">
    <citation type="submission" date="2025-08" db="UniProtKB">
        <authorList>
            <consortium name="Ensembl"/>
        </authorList>
    </citation>
    <scope>IDENTIFICATION</scope>
</reference>
<dbReference type="GO" id="GO:0002764">
    <property type="term" value="P:immune response-regulating signaling pathway"/>
    <property type="evidence" value="ECO:0007669"/>
    <property type="project" value="TreeGrafter"/>
</dbReference>
<evidence type="ECO:0000256" key="5">
    <source>
        <dbReference type="SAM" id="MobiDB-lite"/>
    </source>
</evidence>
<evidence type="ECO:0008006" key="8">
    <source>
        <dbReference type="Google" id="ProtNLM"/>
    </source>
</evidence>
<evidence type="ECO:0000256" key="1">
    <source>
        <dbReference type="ARBA" id="ARBA00022737"/>
    </source>
</evidence>
<accession>A0A8C3SE13</accession>
<evidence type="ECO:0000313" key="7">
    <source>
        <dbReference type="Proteomes" id="UP000694403"/>
    </source>
</evidence>
<dbReference type="PANTHER" id="PTHR11738">
    <property type="entry name" value="MHC CLASS I NK CELL RECEPTOR"/>
    <property type="match status" value="1"/>
</dbReference>
<keyword evidence="1" id="KW-0677">Repeat</keyword>
<dbReference type="Ensembl" id="ENSCSRT00000012955.1">
    <property type="protein sequence ID" value="ENSCSRP00000012451.1"/>
    <property type="gene ID" value="ENSCSRG00000009390.1"/>
</dbReference>
<evidence type="ECO:0000256" key="2">
    <source>
        <dbReference type="ARBA" id="ARBA00023157"/>
    </source>
</evidence>
<reference evidence="6" key="2">
    <citation type="submission" date="2025-09" db="UniProtKB">
        <authorList>
            <consortium name="Ensembl"/>
        </authorList>
    </citation>
    <scope>IDENTIFICATION</scope>
</reference>
<dbReference type="InterPro" id="IPR036179">
    <property type="entry name" value="Ig-like_dom_sf"/>
</dbReference>
<dbReference type="InterPro" id="IPR050412">
    <property type="entry name" value="Ig-like_Receptors_ImmuneReg"/>
</dbReference>
<dbReference type="PANTHER" id="PTHR11738:SF186">
    <property type="entry name" value="OSTEOCLAST-ASSOCIATED IMMUNOGLOBULIN-LIKE RECEPTOR"/>
    <property type="match status" value="1"/>
</dbReference>
<proteinExistence type="predicted"/>
<dbReference type="Gene3D" id="2.60.40.10">
    <property type="entry name" value="Immunoglobulins"/>
    <property type="match status" value="1"/>
</dbReference>